<dbReference type="KEGG" id="hbo:Hbor_31780"/>
<feature type="domain" description="GAF" evidence="5">
    <location>
        <begin position="327"/>
        <end position="462"/>
    </location>
</feature>
<evidence type="ECO:0000259" key="6">
    <source>
        <dbReference type="Pfam" id="PF15915"/>
    </source>
</evidence>
<name>E4NUJ3_HALBP</name>
<dbReference type="Proteomes" id="UP000006663">
    <property type="component" value="Plasmid pHBOR01"/>
</dbReference>
<dbReference type="InterPro" id="IPR031803">
    <property type="entry name" value="BAT_GAF/HTH-assoc"/>
</dbReference>
<dbReference type="Pfam" id="PF15915">
    <property type="entry name" value="BAT"/>
    <property type="match status" value="1"/>
</dbReference>
<dbReference type="SUPFAM" id="SSF55781">
    <property type="entry name" value="GAF domain-like"/>
    <property type="match status" value="2"/>
</dbReference>
<dbReference type="Gene3D" id="1.10.10.10">
    <property type="entry name" value="Winged helix-like DNA-binding domain superfamily/Winged helix DNA-binding domain"/>
    <property type="match status" value="1"/>
</dbReference>
<feature type="domain" description="Bacterioopsin transcriptional activator GAF and HTH associated" evidence="6">
    <location>
        <begin position="479"/>
        <end position="616"/>
    </location>
</feature>
<dbReference type="InterPro" id="IPR029016">
    <property type="entry name" value="GAF-like_dom_sf"/>
</dbReference>
<dbReference type="InterPro" id="IPR007050">
    <property type="entry name" value="HTH_bacterioopsin"/>
</dbReference>
<protein>
    <submittedName>
        <fullName evidence="7">Predicted DNA binding protein</fullName>
    </submittedName>
</protein>
<dbReference type="EMBL" id="CP001691">
    <property type="protein sequence ID" value="ADQ68713.1"/>
    <property type="molecule type" value="Genomic_DNA"/>
</dbReference>
<feature type="region of interest" description="Disordered" evidence="3">
    <location>
        <begin position="1"/>
        <end position="24"/>
    </location>
</feature>
<reference evidence="8" key="1">
    <citation type="journal article" date="2009" name="Stand. Genomic Sci.">
        <title>Complete genome sequence of Halogeometricum borinquense type strain (PR3).</title>
        <authorList>
            <person name="Malfatti S."/>
            <person name="Tindall B.J."/>
            <person name="Schneider S."/>
            <person name="Fahnrich R."/>
            <person name="Lapidus A."/>
            <person name="Labuttii K."/>
            <person name="Copeland A."/>
            <person name="Glavina Del Rio T."/>
            <person name="Nolan M."/>
            <person name="Chen F."/>
            <person name="Lucas S."/>
            <person name="Tice H."/>
            <person name="Cheng J.F."/>
            <person name="Bruce D."/>
            <person name="Goodwin L."/>
            <person name="Pitluck S."/>
            <person name="Anderson I."/>
            <person name="Pati A."/>
            <person name="Ivanova N."/>
            <person name="Mavromatis K."/>
            <person name="Chen A."/>
            <person name="Palaniappan K."/>
            <person name="D'haeseleer P."/>
            <person name="Goker M."/>
            <person name="Bristow J."/>
            <person name="Eisen J.A."/>
            <person name="Markowitz V."/>
            <person name="Hugenholtz P."/>
            <person name="Kyrpides N.C."/>
            <person name="Klenk H.P."/>
            <person name="Chain P."/>
        </authorList>
    </citation>
    <scope>NUCLEOTIDE SEQUENCE [LARGE SCALE GENOMIC DNA]</scope>
    <source>
        <strain evidence="8">ATCC 700274 / DSM 11551 / JCM 10706 / KCTC 4070 / PR3</strain>
        <plasmid evidence="8">pHBOR01</plasmid>
    </source>
</reference>
<dbReference type="Pfam" id="PF04967">
    <property type="entry name" value="HTH_10"/>
    <property type="match status" value="1"/>
</dbReference>
<dbReference type="PANTHER" id="PTHR34236:SF1">
    <property type="entry name" value="DIMETHYL SULFOXIDE REDUCTASE TRANSCRIPTIONAL ACTIVATOR"/>
    <property type="match status" value="1"/>
</dbReference>
<dbReference type="Gene3D" id="3.30.450.40">
    <property type="match status" value="2"/>
</dbReference>
<dbReference type="HOGENOM" id="CLU_010057_0_0_2"/>
<keyword evidence="1" id="KW-0805">Transcription regulation</keyword>
<evidence type="ECO:0000259" key="5">
    <source>
        <dbReference type="Pfam" id="PF13185"/>
    </source>
</evidence>
<dbReference type="OrthoDB" id="168808at2157"/>
<dbReference type="SUPFAM" id="SSF88659">
    <property type="entry name" value="Sigma3 and sigma4 domains of RNA polymerase sigma factors"/>
    <property type="match status" value="1"/>
</dbReference>
<proteinExistence type="predicted"/>
<evidence type="ECO:0000313" key="8">
    <source>
        <dbReference type="Proteomes" id="UP000006663"/>
    </source>
</evidence>
<dbReference type="GeneID" id="9989127"/>
<feature type="domain" description="HTH bat-type" evidence="4">
    <location>
        <begin position="637"/>
        <end position="688"/>
    </location>
</feature>
<gene>
    <name evidence="7" type="ordered locus">Hbor_31780</name>
</gene>
<evidence type="ECO:0000256" key="1">
    <source>
        <dbReference type="ARBA" id="ARBA00023015"/>
    </source>
</evidence>
<feature type="compositionally biased region" description="Basic and acidic residues" evidence="3">
    <location>
        <begin position="1"/>
        <end position="14"/>
    </location>
</feature>
<dbReference type="InterPro" id="IPR003018">
    <property type="entry name" value="GAF"/>
</dbReference>
<geneLocation type="plasmid" evidence="7 8">
    <name>pHBOR01</name>
</geneLocation>
<dbReference type="AlphaFoldDB" id="E4NUJ3"/>
<dbReference type="PANTHER" id="PTHR34236">
    <property type="entry name" value="DIMETHYL SULFOXIDE REDUCTASE TRANSCRIPTIONAL ACTIVATOR"/>
    <property type="match status" value="1"/>
</dbReference>
<dbReference type="InterPro" id="IPR036388">
    <property type="entry name" value="WH-like_DNA-bd_sf"/>
</dbReference>
<keyword evidence="8" id="KW-1185">Reference proteome</keyword>
<keyword evidence="2" id="KW-0804">Transcription</keyword>
<sequence>MTFRRGRYEERRNAGDNVQNTQSAHEREATYLADGIVEIDDNLVIVDADEKARARLEASGIPFGGLPVSDVFDFSTAVVTALKDGDRRDIYGDEFNTSIRYSKRENLPVTVTILPGTERSYLRLAIRDRTERHELQQRLSGLYNLARELLRERDDDRLAELALDAIVGDSNALSGRIYLADWDETERRSEVTLRAAATVGDEQPYPDPIERGESVIWEVLKLGQQRYRSLSADVSSEPDAAELFVPIGRYGVLVLRSSSEQITFEQHEHATSIVASLTAALETAGHERQLREQQAVLERQKRKLLTVARLNELLREVNRSIIGADRIDELLQCVVEQLSDTETYYASAFARYDPVSETLSYVTSSGALSFTDDEIALADETPLSDLGQRALDRQSAVVAQNAVSVEEWKRIETTDTAAVESVAALPVVHHNLVYGVCYLFAETDSFTERELSVLNELSSMLGYAVISRLRRDLNQSGECIQLKVRVNDDTHPLVEVSRFDETDIVVDHIEFDHANGIQVYFDTAGERAERFLDELGEHDAVAGSEVVTNRRDGALVNLVLTDDLLTALISLDLHIASVKADEQGVIVTLTVPQNVSPRGILTALEEQFSDVSLVSRGRTPINGGTVGRMRSFVREALTDRQYEVLRCAFDNGYYDWPRNKSAKDVAEMLDISQPTFSQHLRAAEQKLLDQLFTPDEL</sequence>
<evidence type="ECO:0000313" key="7">
    <source>
        <dbReference type="EMBL" id="ADQ68713.1"/>
    </source>
</evidence>
<dbReference type="RefSeq" id="WP_013446590.1">
    <property type="nucleotide sequence ID" value="NC_014735.1"/>
</dbReference>
<dbReference type="Pfam" id="PF13185">
    <property type="entry name" value="GAF_2"/>
    <property type="match status" value="1"/>
</dbReference>
<organism evidence="7 8">
    <name type="scientific">Halogeometricum borinquense (strain ATCC 700274 / DSM 11551 / JCM 10706 / KCTC 4070 / PR3)</name>
    <dbReference type="NCBI Taxonomy" id="469382"/>
    <lineage>
        <taxon>Archaea</taxon>
        <taxon>Methanobacteriati</taxon>
        <taxon>Methanobacteriota</taxon>
        <taxon>Stenosarchaea group</taxon>
        <taxon>Halobacteria</taxon>
        <taxon>Halobacteriales</taxon>
        <taxon>Haloferacaceae</taxon>
        <taxon>Halogeometricum</taxon>
    </lineage>
</organism>
<dbReference type="InterPro" id="IPR013324">
    <property type="entry name" value="RNA_pol_sigma_r3/r4-like"/>
</dbReference>
<evidence type="ECO:0000259" key="4">
    <source>
        <dbReference type="Pfam" id="PF04967"/>
    </source>
</evidence>
<keyword evidence="7" id="KW-0614">Plasmid</keyword>
<accession>E4NUJ3</accession>
<evidence type="ECO:0000256" key="2">
    <source>
        <dbReference type="ARBA" id="ARBA00023163"/>
    </source>
</evidence>
<evidence type="ECO:0000256" key="3">
    <source>
        <dbReference type="SAM" id="MobiDB-lite"/>
    </source>
</evidence>